<keyword evidence="2" id="KW-1185">Reference proteome</keyword>
<reference evidence="1" key="1">
    <citation type="submission" date="2021-06" db="EMBL/GenBank/DDBJ databases">
        <authorList>
            <person name="Kallberg Y."/>
            <person name="Tangrot J."/>
            <person name="Rosling A."/>
        </authorList>
    </citation>
    <scope>NUCLEOTIDE SEQUENCE</scope>
    <source>
        <strain evidence="1">AZ414A</strain>
    </source>
</reference>
<dbReference type="AlphaFoldDB" id="A0A9N9GMB7"/>
<dbReference type="EMBL" id="CAJVPK010002658">
    <property type="protein sequence ID" value="CAG8616125.1"/>
    <property type="molecule type" value="Genomic_DNA"/>
</dbReference>
<accession>A0A9N9GMB7</accession>
<protein>
    <submittedName>
        <fullName evidence="1">2830_t:CDS:1</fullName>
    </submittedName>
</protein>
<name>A0A9N9GMB7_9GLOM</name>
<organism evidence="1 2">
    <name type="scientific">Diversispora eburnea</name>
    <dbReference type="NCBI Taxonomy" id="1213867"/>
    <lineage>
        <taxon>Eukaryota</taxon>
        <taxon>Fungi</taxon>
        <taxon>Fungi incertae sedis</taxon>
        <taxon>Mucoromycota</taxon>
        <taxon>Glomeromycotina</taxon>
        <taxon>Glomeromycetes</taxon>
        <taxon>Diversisporales</taxon>
        <taxon>Diversisporaceae</taxon>
        <taxon>Diversispora</taxon>
    </lineage>
</organism>
<gene>
    <name evidence="1" type="ORF">DEBURN_LOCUS10175</name>
</gene>
<sequence length="67" mass="7753">MSQEKEIVHCTAGHSSNNIIMSIKIDSGFCEFCDKEHLVESLELGWKYSYVDIKFDSRYDISGFLKE</sequence>
<evidence type="ECO:0000313" key="1">
    <source>
        <dbReference type="EMBL" id="CAG8616125.1"/>
    </source>
</evidence>
<comment type="caution">
    <text evidence="1">The sequence shown here is derived from an EMBL/GenBank/DDBJ whole genome shotgun (WGS) entry which is preliminary data.</text>
</comment>
<dbReference type="Proteomes" id="UP000789706">
    <property type="component" value="Unassembled WGS sequence"/>
</dbReference>
<proteinExistence type="predicted"/>
<evidence type="ECO:0000313" key="2">
    <source>
        <dbReference type="Proteomes" id="UP000789706"/>
    </source>
</evidence>
<feature type="non-terminal residue" evidence="1">
    <location>
        <position position="1"/>
    </location>
</feature>